<feature type="compositionally biased region" description="Pro residues" evidence="4">
    <location>
        <begin position="410"/>
        <end position="420"/>
    </location>
</feature>
<feature type="region of interest" description="Disordered" evidence="4">
    <location>
        <begin position="14"/>
        <end position="82"/>
    </location>
</feature>
<feature type="coiled-coil region" evidence="3">
    <location>
        <begin position="212"/>
        <end position="246"/>
    </location>
</feature>
<protein>
    <recommendedName>
        <fullName evidence="5">PX domain-containing protein</fullName>
    </recommendedName>
</protein>
<feature type="compositionally biased region" description="Basic and acidic residues" evidence="4">
    <location>
        <begin position="33"/>
        <end position="43"/>
    </location>
</feature>
<dbReference type="Gene3D" id="3.30.1520.10">
    <property type="entry name" value="Phox-like domain"/>
    <property type="match status" value="1"/>
</dbReference>
<feature type="compositionally biased region" description="Low complexity" evidence="4">
    <location>
        <begin position="14"/>
        <end position="27"/>
    </location>
</feature>
<dbReference type="Pfam" id="PF00787">
    <property type="entry name" value="PX"/>
    <property type="match status" value="1"/>
</dbReference>
<dbReference type="AlphaFoldDB" id="A0AAE1K0C4"/>
<dbReference type="InterPro" id="IPR036871">
    <property type="entry name" value="PX_dom_sf"/>
</dbReference>
<evidence type="ECO:0000256" key="1">
    <source>
        <dbReference type="ARBA" id="ARBA00004496"/>
    </source>
</evidence>
<dbReference type="GO" id="GO:0005769">
    <property type="term" value="C:early endosome"/>
    <property type="evidence" value="ECO:0007669"/>
    <property type="project" value="TreeGrafter"/>
</dbReference>
<name>A0AAE1K0C4_PETCI</name>
<feature type="compositionally biased region" description="Polar residues" evidence="4">
    <location>
        <begin position="451"/>
        <end position="460"/>
    </location>
</feature>
<dbReference type="GO" id="GO:0045022">
    <property type="term" value="P:early endosome to late endosome transport"/>
    <property type="evidence" value="ECO:0007669"/>
    <property type="project" value="TreeGrafter"/>
</dbReference>
<dbReference type="Proteomes" id="UP001286313">
    <property type="component" value="Unassembled WGS sequence"/>
</dbReference>
<organism evidence="6 7">
    <name type="scientific">Petrolisthes cinctipes</name>
    <name type="common">Flat porcelain crab</name>
    <dbReference type="NCBI Taxonomy" id="88211"/>
    <lineage>
        <taxon>Eukaryota</taxon>
        <taxon>Metazoa</taxon>
        <taxon>Ecdysozoa</taxon>
        <taxon>Arthropoda</taxon>
        <taxon>Crustacea</taxon>
        <taxon>Multicrustacea</taxon>
        <taxon>Malacostraca</taxon>
        <taxon>Eumalacostraca</taxon>
        <taxon>Eucarida</taxon>
        <taxon>Decapoda</taxon>
        <taxon>Pleocyemata</taxon>
        <taxon>Anomura</taxon>
        <taxon>Galatheoidea</taxon>
        <taxon>Porcellanidae</taxon>
        <taxon>Petrolisthes</taxon>
    </lineage>
</organism>
<evidence type="ECO:0000256" key="2">
    <source>
        <dbReference type="ARBA" id="ARBA00022490"/>
    </source>
</evidence>
<accession>A0AAE1K0C4</accession>
<keyword evidence="2" id="KW-0963">Cytoplasm</keyword>
<feature type="compositionally biased region" description="Low complexity" evidence="4">
    <location>
        <begin position="346"/>
        <end position="362"/>
    </location>
</feature>
<dbReference type="EMBL" id="JAWQEG010004581">
    <property type="protein sequence ID" value="KAK3861024.1"/>
    <property type="molecule type" value="Genomic_DNA"/>
</dbReference>
<dbReference type="GO" id="GO:0008333">
    <property type="term" value="P:endosome to lysosome transport"/>
    <property type="evidence" value="ECO:0007669"/>
    <property type="project" value="TreeGrafter"/>
</dbReference>
<evidence type="ECO:0000313" key="7">
    <source>
        <dbReference type="Proteomes" id="UP001286313"/>
    </source>
</evidence>
<proteinExistence type="predicted"/>
<evidence type="ECO:0000259" key="5">
    <source>
        <dbReference type="PROSITE" id="PS50195"/>
    </source>
</evidence>
<feature type="region of interest" description="Disordered" evidence="4">
    <location>
        <begin position="297"/>
        <end position="324"/>
    </location>
</feature>
<dbReference type="GO" id="GO:0035091">
    <property type="term" value="F:phosphatidylinositol binding"/>
    <property type="evidence" value="ECO:0007669"/>
    <property type="project" value="InterPro"/>
</dbReference>
<feature type="compositionally biased region" description="Basic residues" evidence="4">
    <location>
        <begin position="421"/>
        <end position="430"/>
    </location>
</feature>
<dbReference type="SUPFAM" id="SSF64268">
    <property type="entry name" value="PX domain"/>
    <property type="match status" value="1"/>
</dbReference>
<feature type="region of interest" description="Disordered" evidence="4">
    <location>
        <begin position="410"/>
        <end position="430"/>
    </location>
</feature>
<feature type="compositionally biased region" description="Low complexity" evidence="4">
    <location>
        <begin position="461"/>
        <end position="482"/>
    </location>
</feature>
<feature type="compositionally biased region" description="Low complexity" evidence="4">
    <location>
        <begin position="47"/>
        <end position="75"/>
    </location>
</feature>
<evidence type="ECO:0000256" key="4">
    <source>
        <dbReference type="SAM" id="MobiDB-lite"/>
    </source>
</evidence>
<comment type="subcellular location">
    <subcellularLocation>
        <location evidence="1">Cytoplasm</location>
    </subcellularLocation>
</comment>
<dbReference type="PANTHER" id="PTHR22999">
    <property type="entry name" value="PX SERINE/THREONINE KINASE PXK"/>
    <property type="match status" value="1"/>
</dbReference>
<comment type="caution">
    <text evidence="6">The sequence shown here is derived from an EMBL/GenBank/DDBJ whole genome shotgun (WGS) entry which is preliminary data.</text>
</comment>
<dbReference type="InterPro" id="IPR051837">
    <property type="entry name" value="SortingNexin/PXDomain-PKLike"/>
</dbReference>
<dbReference type="SMART" id="SM00312">
    <property type="entry name" value="PX"/>
    <property type="match status" value="1"/>
</dbReference>
<dbReference type="GO" id="GO:0005770">
    <property type="term" value="C:late endosome"/>
    <property type="evidence" value="ECO:0007669"/>
    <property type="project" value="TreeGrafter"/>
</dbReference>
<sequence>MQVQEEVINRLLNNNINGSTNGNRTTNFLSPDTAHDERREAGRSWHNSSGNLTSSDSTPSSDNTNDSGTTTDPSPLSEPLANLGFLQDDNTNTCLYHMPIVGYEVLEERSRFTVFKIQVLHQPSGDQWFVFRRYTDFVRLNKRLRGEFPGLRFALPPKRWFGDNFDPIFLEDRQLGLQAFIDNLIGHSIIRENKFVRKFFCLDNPPGPHDTLEESRAMCQSLEDSVADLQEELKEKDSELAVLRSQVSFLMAQQHTLIKALRLECELKDSEGDDHGSTHDLNVTLLKICEKTLEDGIGRTPTGSRNGILRPTPEESTSPVRGNRLRPVVKSPLRRTLEKAFLSKSTSHVSLPTTTNTTTSSSGSGGIVVEHMSGNVQAEVGQSNTNTLNPFPHHHHHHQHHHTIISPPLPPPPPLIPNPPHHQHHHHHKTPLPLPLTTTTLIHHQHHHKTALSSSPSTPQNPSLIITTTTTNNNNNNKSLPLSPSPPPPIINPSPLLTTTIITTTITTNTNNNN</sequence>
<keyword evidence="3" id="KW-0175">Coiled coil</keyword>
<evidence type="ECO:0000313" key="6">
    <source>
        <dbReference type="EMBL" id="KAK3861024.1"/>
    </source>
</evidence>
<gene>
    <name evidence="6" type="ORF">Pcinc_032965</name>
</gene>
<reference evidence="6" key="1">
    <citation type="submission" date="2023-10" db="EMBL/GenBank/DDBJ databases">
        <title>Genome assemblies of two species of porcelain crab, Petrolisthes cinctipes and Petrolisthes manimaculis (Anomura: Porcellanidae).</title>
        <authorList>
            <person name="Angst P."/>
        </authorList>
    </citation>
    <scope>NUCLEOTIDE SEQUENCE</scope>
    <source>
        <strain evidence="6">PB745_01</strain>
        <tissue evidence="6">Gill</tissue>
    </source>
</reference>
<feature type="region of interest" description="Disordered" evidence="4">
    <location>
        <begin position="449"/>
        <end position="491"/>
    </location>
</feature>
<dbReference type="InterPro" id="IPR001683">
    <property type="entry name" value="PX_dom"/>
</dbReference>
<feature type="region of interest" description="Disordered" evidence="4">
    <location>
        <begin position="344"/>
        <end position="366"/>
    </location>
</feature>
<feature type="domain" description="PX" evidence="5">
    <location>
        <begin position="93"/>
        <end position="207"/>
    </location>
</feature>
<evidence type="ECO:0000256" key="3">
    <source>
        <dbReference type="SAM" id="Coils"/>
    </source>
</evidence>
<dbReference type="GO" id="GO:0006622">
    <property type="term" value="P:protein targeting to lysosome"/>
    <property type="evidence" value="ECO:0007669"/>
    <property type="project" value="TreeGrafter"/>
</dbReference>
<dbReference type="PANTHER" id="PTHR22999:SF23">
    <property type="entry name" value="SORTING NEXIN-16"/>
    <property type="match status" value="1"/>
</dbReference>
<keyword evidence="7" id="KW-1185">Reference proteome</keyword>
<dbReference type="PROSITE" id="PS50195">
    <property type="entry name" value="PX"/>
    <property type="match status" value="1"/>
</dbReference>